<keyword evidence="10" id="KW-1185">Reference proteome</keyword>
<dbReference type="SUPFAM" id="SSF52540">
    <property type="entry name" value="P-loop containing nucleoside triphosphate hydrolases"/>
    <property type="match status" value="1"/>
</dbReference>
<evidence type="ECO:0000313" key="9">
    <source>
        <dbReference type="EMBL" id="RJK97062.1"/>
    </source>
</evidence>
<keyword evidence="3 9" id="KW-0548">Nucleotidyltransferase</keyword>
<dbReference type="InterPro" id="IPR027417">
    <property type="entry name" value="P-loop_NTPase"/>
</dbReference>
<evidence type="ECO:0000256" key="4">
    <source>
        <dbReference type="ARBA" id="ARBA00022705"/>
    </source>
</evidence>
<dbReference type="OrthoDB" id="8478864at2"/>
<dbReference type="RefSeq" id="WP_119949779.1">
    <property type="nucleotide sequence ID" value="NZ_QZEZ01000002.1"/>
</dbReference>
<comment type="catalytic activity">
    <reaction evidence="7">
        <text>DNA(n) + a 2'-deoxyribonucleoside 5'-triphosphate = DNA(n+1) + diphosphate</text>
        <dbReference type="Rhea" id="RHEA:22508"/>
        <dbReference type="Rhea" id="RHEA-COMP:17339"/>
        <dbReference type="Rhea" id="RHEA-COMP:17340"/>
        <dbReference type="ChEBI" id="CHEBI:33019"/>
        <dbReference type="ChEBI" id="CHEBI:61560"/>
        <dbReference type="ChEBI" id="CHEBI:173112"/>
        <dbReference type="EC" id="2.7.7.7"/>
    </reaction>
</comment>
<evidence type="ECO:0000256" key="3">
    <source>
        <dbReference type="ARBA" id="ARBA00022695"/>
    </source>
</evidence>
<keyword evidence="4" id="KW-0235">DNA replication</keyword>
<dbReference type="AlphaFoldDB" id="A0A3A3ZLK7"/>
<dbReference type="InterPro" id="IPR048466">
    <property type="entry name" value="DNA_pol3_delta-like_C"/>
</dbReference>
<proteinExistence type="inferred from homology"/>
<organism evidence="9 10">
    <name type="scientific">Vallicoccus soli</name>
    <dbReference type="NCBI Taxonomy" id="2339232"/>
    <lineage>
        <taxon>Bacteria</taxon>
        <taxon>Bacillati</taxon>
        <taxon>Actinomycetota</taxon>
        <taxon>Actinomycetes</taxon>
        <taxon>Motilibacterales</taxon>
        <taxon>Vallicoccaceae</taxon>
        <taxon>Vallicoccus</taxon>
    </lineage>
</organism>
<evidence type="ECO:0000259" key="8">
    <source>
        <dbReference type="Pfam" id="PF21694"/>
    </source>
</evidence>
<feature type="domain" description="DNA polymerase III delta subunit-like C-terminal" evidence="8">
    <location>
        <begin position="197"/>
        <end position="301"/>
    </location>
</feature>
<keyword evidence="2 9" id="KW-0808">Transferase</keyword>
<comment type="similarity">
    <text evidence="6">Belongs to the DNA polymerase HolA subunit family.</text>
</comment>
<dbReference type="EMBL" id="QZEZ01000002">
    <property type="protein sequence ID" value="RJK97062.1"/>
    <property type="molecule type" value="Genomic_DNA"/>
</dbReference>
<dbReference type="GO" id="GO:0006261">
    <property type="term" value="P:DNA-templated DNA replication"/>
    <property type="evidence" value="ECO:0007669"/>
    <property type="project" value="TreeGrafter"/>
</dbReference>
<sequence length="320" mass="33359">MPAAPVTLVVGPEELLVDRAVRAVVLAAREQDPEVEVHDLPAVGLDPGRVVELSSPSLFGERKVIVVRGLHEAADTLVEGLKQQVGTVPDEVSLVLTHRGGPRGSGLLKAARAAGAAEVACAEVKKRSDKLAFVAGEFKAHRRRAAGDAVEALLEAVGGDLRALAGAVHQLCSDTEGAIDAEVVQRYYRGHAEVSGFVVADRAVEGRVGEALLALRRAVSSGTDPVLVVAATAMALRSIVKVATAPRGLREGDLARDLGMPPWKVRTVRGQVKGWDGAGITRALSAVAAADLDLKSGGGGDPLHVLQRMVVTVAGSRDRR</sequence>
<evidence type="ECO:0000256" key="7">
    <source>
        <dbReference type="ARBA" id="ARBA00049244"/>
    </source>
</evidence>
<dbReference type="NCBIfam" id="TIGR01128">
    <property type="entry name" value="holA"/>
    <property type="match status" value="1"/>
</dbReference>
<dbReference type="Proteomes" id="UP000265614">
    <property type="component" value="Unassembled WGS sequence"/>
</dbReference>
<dbReference type="EC" id="2.7.7.7" evidence="1"/>
<dbReference type="GO" id="GO:0003677">
    <property type="term" value="F:DNA binding"/>
    <property type="evidence" value="ECO:0007669"/>
    <property type="project" value="InterPro"/>
</dbReference>
<evidence type="ECO:0000313" key="10">
    <source>
        <dbReference type="Proteomes" id="UP000265614"/>
    </source>
</evidence>
<dbReference type="GO" id="GO:0003887">
    <property type="term" value="F:DNA-directed DNA polymerase activity"/>
    <property type="evidence" value="ECO:0007669"/>
    <property type="project" value="UniProtKB-KW"/>
</dbReference>
<accession>A0A3A3ZLK7</accession>
<dbReference type="InterPro" id="IPR005790">
    <property type="entry name" value="DNA_polIII_delta"/>
</dbReference>
<protein>
    <recommendedName>
        <fullName evidence="1">DNA-directed DNA polymerase</fullName>
        <ecNumber evidence="1">2.7.7.7</ecNumber>
    </recommendedName>
</protein>
<evidence type="ECO:0000256" key="6">
    <source>
        <dbReference type="ARBA" id="ARBA00034754"/>
    </source>
</evidence>
<dbReference type="SUPFAM" id="SSF48019">
    <property type="entry name" value="post-AAA+ oligomerization domain-like"/>
    <property type="match status" value="1"/>
</dbReference>
<reference evidence="9 10" key="1">
    <citation type="submission" date="2018-09" db="EMBL/GenBank/DDBJ databases">
        <title>YIM 75000 draft genome.</title>
        <authorList>
            <person name="Tang S."/>
            <person name="Feng Y."/>
        </authorList>
    </citation>
    <scope>NUCLEOTIDE SEQUENCE [LARGE SCALE GENOMIC DNA]</scope>
    <source>
        <strain evidence="9 10">YIM 75000</strain>
    </source>
</reference>
<gene>
    <name evidence="9" type="primary">holA</name>
    <name evidence="9" type="ORF">D5H78_07540</name>
</gene>
<dbReference type="Gene3D" id="1.20.272.10">
    <property type="match status" value="1"/>
</dbReference>
<dbReference type="GO" id="GO:0009360">
    <property type="term" value="C:DNA polymerase III complex"/>
    <property type="evidence" value="ECO:0007669"/>
    <property type="project" value="TreeGrafter"/>
</dbReference>
<keyword evidence="5" id="KW-0239">DNA-directed DNA polymerase</keyword>
<dbReference type="Gene3D" id="3.40.50.300">
    <property type="entry name" value="P-loop containing nucleotide triphosphate hydrolases"/>
    <property type="match status" value="1"/>
</dbReference>
<evidence type="ECO:0000256" key="1">
    <source>
        <dbReference type="ARBA" id="ARBA00012417"/>
    </source>
</evidence>
<dbReference type="Pfam" id="PF21694">
    <property type="entry name" value="DNA_pol3_delta_C"/>
    <property type="match status" value="1"/>
</dbReference>
<dbReference type="PANTHER" id="PTHR34388">
    <property type="entry name" value="DNA POLYMERASE III SUBUNIT DELTA"/>
    <property type="match status" value="1"/>
</dbReference>
<comment type="caution">
    <text evidence="9">The sequence shown here is derived from an EMBL/GenBank/DDBJ whole genome shotgun (WGS) entry which is preliminary data.</text>
</comment>
<evidence type="ECO:0000256" key="5">
    <source>
        <dbReference type="ARBA" id="ARBA00022932"/>
    </source>
</evidence>
<name>A0A3A3ZLK7_9ACTN</name>
<dbReference type="PANTHER" id="PTHR34388:SF1">
    <property type="entry name" value="DNA POLYMERASE III SUBUNIT DELTA"/>
    <property type="match status" value="1"/>
</dbReference>
<dbReference type="InterPro" id="IPR008921">
    <property type="entry name" value="DNA_pol3_clamp-load_cplx_C"/>
</dbReference>
<evidence type="ECO:0000256" key="2">
    <source>
        <dbReference type="ARBA" id="ARBA00022679"/>
    </source>
</evidence>